<comment type="caution">
    <text evidence="2">The sequence shown here is derived from an EMBL/GenBank/DDBJ whole genome shotgun (WGS) entry which is preliminary data.</text>
</comment>
<organism evidence="2 3">
    <name type="scientific">Rhododendron griersonianum</name>
    <dbReference type="NCBI Taxonomy" id="479676"/>
    <lineage>
        <taxon>Eukaryota</taxon>
        <taxon>Viridiplantae</taxon>
        <taxon>Streptophyta</taxon>
        <taxon>Embryophyta</taxon>
        <taxon>Tracheophyta</taxon>
        <taxon>Spermatophyta</taxon>
        <taxon>Magnoliopsida</taxon>
        <taxon>eudicotyledons</taxon>
        <taxon>Gunneridae</taxon>
        <taxon>Pentapetalae</taxon>
        <taxon>asterids</taxon>
        <taxon>Ericales</taxon>
        <taxon>Ericaceae</taxon>
        <taxon>Ericoideae</taxon>
        <taxon>Rhodoreae</taxon>
        <taxon>Rhododendron</taxon>
    </lineage>
</organism>
<dbReference type="Gene3D" id="3.30.420.10">
    <property type="entry name" value="Ribonuclease H-like superfamily/Ribonuclease H"/>
    <property type="match status" value="1"/>
</dbReference>
<dbReference type="EMBL" id="JACTNZ010000012">
    <property type="protein sequence ID" value="KAG5521793.1"/>
    <property type="molecule type" value="Genomic_DNA"/>
</dbReference>
<protein>
    <submittedName>
        <fullName evidence="2">Uncharacterized protein</fullName>
    </submittedName>
</protein>
<feature type="compositionally biased region" description="Basic and acidic residues" evidence="1">
    <location>
        <begin position="40"/>
        <end position="51"/>
    </location>
</feature>
<feature type="region of interest" description="Disordered" evidence="1">
    <location>
        <begin position="21"/>
        <end position="54"/>
    </location>
</feature>
<keyword evidence="3" id="KW-1185">Reference proteome</keyword>
<evidence type="ECO:0000313" key="2">
    <source>
        <dbReference type="EMBL" id="KAG5521793.1"/>
    </source>
</evidence>
<dbReference type="AlphaFoldDB" id="A0AAV6HZT9"/>
<dbReference type="GO" id="GO:0003676">
    <property type="term" value="F:nucleic acid binding"/>
    <property type="evidence" value="ECO:0007669"/>
    <property type="project" value="InterPro"/>
</dbReference>
<dbReference type="SUPFAM" id="SSF53098">
    <property type="entry name" value="Ribonuclease H-like"/>
    <property type="match status" value="1"/>
</dbReference>
<proteinExistence type="predicted"/>
<feature type="compositionally biased region" description="Polar residues" evidence="1">
    <location>
        <begin position="22"/>
        <end position="39"/>
    </location>
</feature>
<dbReference type="InterPro" id="IPR012337">
    <property type="entry name" value="RNaseH-like_sf"/>
</dbReference>
<sequence length="223" mass="24104">MTATLLKRRRRRRSGVDCVVSATPTAGESDTAATTTTEISGERRSGNEESRTSLTSSSAAPVVAVKRCWWLVVKWSGGIHKDVDGGLHYGLTVANAVDWRVPAAETYGARELRNAGLAVLARQVLGADVVKPRRVTLSNWDNSIFTLIRCNTLAFMLLFLYGIGPQSLSPSSNALNLRVLAGLRSDSGKCHRFEGAGGRRRTLTWTTTAGGFWAELVSNIGQI</sequence>
<dbReference type="InterPro" id="IPR036397">
    <property type="entry name" value="RNaseH_sf"/>
</dbReference>
<gene>
    <name evidence="2" type="ORF">RHGRI_034124</name>
</gene>
<evidence type="ECO:0000256" key="1">
    <source>
        <dbReference type="SAM" id="MobiDB-lite"/>
    </source>
</evidence>
<dbReference type="Proteomes" id="UP000823749">
    <property type="component" value="Chromosome 12"/>
</dbReference>
<reference evidence="2" key="1">
    <citation type="submission" date="2020-08" db="EMBL/GenBank/DDBJ databases">
        <title>Plant Genome Project.</title>
        <authorList>
            <person name="Zhang R.-G."/>
        </authorList>
    </citation>
    <scope>NUCLEOTIDE SEQUENCE</scope>
    <source>
        <strain evidence="2">WSP0</strain>
        <tissue evidence="2">Leaf</tissue>
    </source>
</reference>
<evidence type="ECO:0000313" key="3">
    <source>
        <dbReference type="Proteomes" id="UP000823749"/>
    </source>
</evidence>
<accession>A0AAV6HZT9</accession>
<name>A0AAV6HZT9_9ERIC</name>